<sequence>MGDGLGAPSAGASRPGTAELARALATVSACSSRARTPMVRPGSRTSPRDSWETNQAGRYPSIGRPGFTASHHSWFGQSAARSAYALRRLAAELSPRQARRAADEVNAKTWVRPPVVQVPHPAGAGPVSASAETGSSSSVRARM</sequence>
<dbReference type="AlphaFoldDB" id="A0A562IAA2"/>
<protein>
    <submittedName>
        <fullName evidence="2">Uncharacterized protein</fullName>
    </submittedName>
</protein>
<organism evidence="2 3">
    <name type="scientific">Micromonospora olivasterospora</name>
    <dbReference type="NCBI Taxonomy" id="1880"/>
    <lineage>
        <taxon>Bacteria</taxon>
        <taxon>Bacillati</taxon>
        <taxon>Actinomycetota</taxon>
        <taxon>Actinomycetes</taxon>
        <taxon>Micromonosporales</taxon>
        <taxon>Micromonosporaceae</taxon>
        <taxon>Micromonospora</taxon>
    </lineage>
</organism>
<feature type="region of interest" description="Disordered" evidence="1">
    <location>
        <begin position="32"/>
        <end position="70"/>
    </location>
</feature>
<keyword evidence="3" id="KW-1185">Reference proteome</keyword>
<evidence type="ECO:0000313" key="3">
    <source>
        <dbReference type="Proteomes" id="UP000319825"/>
    </source>
</evidence>
<accession>A0A562IAA2</accession>
<feature type="region of interest" description="Disordered" evidence="1">
    <location>
        <begin position="116"/>
        <end position="143"/>
    </location>
</feature>
<evidence type="ECO:0000256" key="1">
    <source>
        <dbReference type="SAM" id="MobiDB-lite"/>
    </source>
</evidence>
<name>A0A562IAA2_MICOL</name>
<evidence type="ECO:0000313" key="2">
    <source>
        <dbReference type="EMBL" id="TWH67901.1"/>
    </source>
</evidence>
<gene>
    <name evidence="2" type="ORF">JD77_02886</name>
</gene>
<dbReference type="Proteomes" id="UP000319825">
    <property type="component" value="Unassembled WGS sequence"/>
</dbReference>
<reference evidence="2 3" key="1">
    <citation type="submission" date="2019-07" db="EMBL/GenBank/DDBJ databases">
        <title>R&amp;d 2014.</title>
        <authorList>
            <person name="Klenk H.-P."/>
        </authorList>
    </citation>
    <scope>NUCLEOTIDE SEQUENCE [LARGE SCALE GENOMIC DNA]</scope>
    <source>
        <strain evidence="2 3">DSM 43868</strain>
    </source>
</reference>
<proteinExistence type="predicted"/>
<feature type="compositionally biased region" description="Low complexity" evidence="1">
    <location>
        <begin position="128"/>
        <end position="143"/>
    </location>
</feature>
<comment type="caution">
    <text evidence="2">The sequence shown here is derived from an EMBL/GenBank/DDBJ whole genome shotgun (WGS) entry which is preliminary data.</text>
</comment>
<dbReference type="EMBL" id="VLKE01000001">
    <property type="protein sequence ID" value="TWH67901.1"/>
    <property type="molecule type" value="Genomic_DNA"/>
</dbReference>